<dbReference type="InParanoid" id="A0A1B1ALQ4"/>
<keyword evidence="1" id="KW-0732">Signal</keyword>
<gene>
    <name evidence="3" type="ORF">ATE48_16810</name>
</gene>
<evidence type="ECO:0000256" key="1">
    <source>
        <dbReference type="SAM" id="SignalP"/>
    </source>
</evidence>
<protein>
    <recommendedName>
        <fullName evidence="2">Lysozyme inhibitor LprI-like N-terminal domain-containing protein</fullName>
    </recommendedName>
</protein>
<dbReference type="Gene3D" id="1.20.1270.180">
    <property type="match status" value="1"/>
</dbReference>
<reference evidence="3 4" key="1">
    <citation type="submission" date="2015-11" db="EMBL/GenBank/DDBJ databases">
        <title>Whole-Genome Sequence of Candidatus Oderbacter manganicum from the National Park Lower Oder Valley, Germany.</title>
        <authorList>
            <person name="Braun B."/>
            <person name="Liere K."/>
            <person name="Szewzyk U."/>
        </authorList>
    </citation>
    <scope>NUCLEOTIDE SEQUENCE [LARGE SCALE GENOMIC DNA]</scope>
    <source>
        <strain evidence="3 4">OTSz_A_272</strain>
    </source>
</reference>
<proteinExistence type="predicted"/>
<dbReference type="EMBL" id="CP013244">
    <property type="protein sequence ID" value="ANP47450.1"/>
    <property type="molecule type" value="Genomic_DNA"/>
</dbReference>
<evidence type="ECO:0000259" key="2">
    <source>
        <dbReference type="Pfam" id="PF07007"/>
    </source>
</evidence>
<dbReference type="OrthoDB" id="7340239at2"/>
<dbReference type="InterPro" id="IPR009739">
    <property type="entry name" value="LprI-like_N"/>
</dbReference>
<evidence type="ECO:0000313" key="3">
    <source>
        <dbReference type="EMBL" id="ANP47450.1"/>
    </source>
</evidence>
<dbReference type="AlphaFoldDB" id="A0A1B1ALQ4"/>
<organism evidence="3 4">
    <name type="scientific">Candidatus Viadribacter manganicus</name>
    <dbReference type="NCBI Taxonomy" id="1759059"/>
    <lineage>
        <taxon>Bacteria</taxon>
        <taxon>Pseudomonadati</taxon>
        <taxon>Pseudomonadota</taxon>
        <taxon>Alphaproteobacteria</taxon>
        <taxon>Hyphomonadales</taxon>
        <taxon>Hyphomonadaceae</taxon>
        <taxon>Candidatus Viadribacter</taxon>
    </lineage>
</organism>
<feature type="chain" id="PRO_5008519016" description="Lysozyme inhibitor LprI-like N-terminal domain-containing protein" evidence="1">
    <location>
        <begin position="23"/>
        <end position="152"/>
    </location>
</feature>
<accession>A0A1B1ALQ4</accession>
<feature type="signal peptide" evidence="1">
    <location>
        <begin position="1"/>
        <end position="22"/>
    </location>
</feature>
<dbReference type="RefSeq" id="WP_066773591.1">
    <property type="nucleotide sequence ID" value="NZ_CP013244.1"/>
</dbReference>
<feature type="domain" description="Lysozyme inhibitor LprI-like N-terminal" evidence="2">
    <location>
        <begin position="74"/>
        <end position="148"/>
    </location>
</feature>
<dbReference type="KEGG" id="cbot:ATE48_16810"/>
<keyword evidence="4" id="KW-1185">Reference proteome</keyword>
<dbReference type="Proteomes" id="UP000092498">
    <property type="component" value="Chromosome"/>
</dbReference>
<dbReference type="Pfam" id="PF07007">
    <property type="entry name" value="LprI"/>
    <property type="match status" value="1"/>
</dbReference>
<evidence type="ECO:0000313" key="4">
    <source>
        <dbReference type="Proteomes" id="UP000092498"/>
    </source>
</evidence>
<dbReference type="PROSITE" id="PS51257">
    <property type="entry name" value="PROKAR_LIPOPROTEIN"/>
    <property type="match status" value="1"/>
</dbReference>
<sequence length="152" mass="15881">MRRLIFALALGLLACATAPAGADALQSDPQILLKCVAQAGADRASLGRCNGLVTSACVEAEGGSNSMTDVLYRGAEADVWDELIAEATARITAADAVDGALLATANQASKAWRETECEYRAYEYGGGSGEQLDRIACYLELTSARAIFLTAN</sequence>
<name>A0A1B1ALQ4_9PROT</name>